<evidence type="ECO:0000256" key="5">
    <source>
        <dbReference type="ARBA" id="ARBA00023002"/>
    </source>
</evidence>
<dbReference type="PANTHER" id="PTHR33577:SF9">
    <property type="entry name" value="PEROXIDASE STCC"/>
    <property type="match status" value="1"/>
</dbReference>
<protein>
    <submittedName>
        <fullName evidence="9">Cloroperoxidase</fullName>
    </submittedName>
</protein>
<dbReference type="Proteomes" id="UP000250140">
    <property type="component" value="Unassembled WGS sequence"/>
</dbReference>
<comment type="cofactor">
    <cofactor evidence="1">
        <name>heme b</name>
        <dbReference type="ChEBI" id="CHEBI:60344"/>
    </cofactor>
</comment>
<sequence length="267" mass="29606">MQAEPTAIHANIDWSKWEPPKEGDVRSPCPCINALANHGILPRDGKAITKEMAVTALTTAINLDKNIASMFAAGGVASNPDKSTHSFNLDHVSKHNFIEHDCSLAHEDVAFGDAAKFDEATWKNGVLAVYAGKEMTDYESASRARHERFMTAKEKHKKEGKVFTFGIKENFLSYGETALYLNLLGKDGVAPVDWVRIFFEQERLPYNEGWRTPAEPISQAMMNKALFNLVTANKHKASEAREVGVGTVWQLTSMFTSFAKDPPCVVM</sequence>
<dbReference type="InterPro" id="IPR000028">
    <property type="entry name" value="Chloroperoxidase"/>
</dbReference>
<keyword evidence="4" id="KW-0479">Metal-binding</keyword>
<keyword evidence="6" id="KW-0408">Iron</keyword>
<dbReference type="GO" id="GO:0004601">
    <property type="term" value="F:peroxidase activity"/>
    <property type="evidence" value="ECO:0007669"/>
    <property type="project" value="UniProtKB-KW"/>
</dbReference>
<feature type="domain" description="Heme haloperoxidase family profile" evidence="8">
    <location>
        <begin position="13"/>
        <end position="224"/>
    </location>
</feature>
<dbReference type="PROSITE" id="PS51405">
    <property type="entry name" value="HEME_HALOPEROXIDASE"/>
    <property type="match status" value="1"/>
</dbReference>
<organism evidence="9 10">
    <name type="scientific">Glonium stellatum</name>
    <dbReference type="NCBI Taxonomy" id="574774"/>
    <lineage>
        <taxon>Eukaryota</taxon>
        <taxon>Fungi</taxon>
        <taxon>Dikarya</taxon>
        <taxon>Ascomycota</taxon>
        <taxon>Pezizomycotina</taxon>
        <taxon>Dothideomycetes</taxon>
        <taxon>Pleosporomycetidae</taxon>
        <taxon>Gloniales</taxon>
        <taxon>Gloniaceae</taxon>
        <taxon>Glonium</taxon>
    </lineage>
</organism>
<dbReference type="GO" id="GO:0046872">
    <property type="term" value="F:metal ion binding"/>
    <property type="evidence" value="ECO:0007669"/>
    <property type="project" value="UniProtKB-KW"/>
</dbReference>
<evidence type="ECO:0000256" key="6">
    <source>
        <dbReference type="ARBA" id="ARBA00023004"/>
    </source>
</evidence>
<comment type="similarity">
    <text evidence="7">Belongs to the chloroperoxidase family.</text>
</comment>
<dbReference type="InterPro" id="IPR036851">
    <property type="entry name" value="Chloroperoxidase-like_sf"/>
</dbReference>
<gene>
    <name evidence="9" type="ORF">AOQ84DRAFT_311745</name>
</gene>
<dbReference type="EMBL" id="KV748840">
    <property type="protein sequence ID" value="OCL12717.1"/>
    <property type="molecule type" value="Genomic_DNA"/>
</dbReference>
<evidence type="ECO:0000259" key="8">
    <source>
        <dbReference type="PROSITE" id="PS51405"/>
    </source>
</evidence>
<evidence type="ECO:0000313" key="10">
    <source>
        <dbReference type="Proteomes" id="UP000250140"/>
    </source>
</evidence>
<keyword evidence="2 9" id="KW-0575">Peroxidase</keyword>
<name>A0A8E2F8R7_9PEZI</name>
<proteinExistence type="inferred from homology"/>
<evidence type="ECO:0000256" key="2">
    <source>
        <dbReference type="ARBA" id="ARBA00022559"/>
    </source>
</evidence>
<dbReference type="Gene3D" id="1.10.489.10">
    <property type="entry name" value="Chloroperoxidase-like"/>
    <property type="match status" value="1"/>
</dbReference>
<dbReference type="Pfam" id="PF01328">
    <property type="entry name" value="Peroxidase_2"/>
    <property type="match status" value="1"/>
</dbReference>
<keyword evidence="5" id="KW-0560">Oxidoreductase</keyword>
<dbReference type="PANTHER" id="PTHR33577">
    <property type="entry name" value="STERIGMATOCYSTIN BIOSYNTHESIS PEROXIDASE STCC-RELATED"/>
    <property type="match status" value="1"/>
</dbReference>
<evidence type="ECO:0000256" key="1">
    <source>
        <dbReference type="ARBA" id="ARBA00001970"/>
    </source>
</evidence>
<dbReference type="SUPFAM" id="SSF47571">
    <property type="entry name" value="Cloroperoxidase"/>
    <property type="match status" value="1"/>
</dbReference>
<evidence type="ECO:0000256" key="7">
    <source>
        <dbReference type="ARBA" id="ARBA00025795"/>
    </source>
</evidence>
<keyword evidence="10" id="KW-1185">Reference proteome</keyword>
<evidence type="ECO:0000256" key="4">
    <source>
        <dbReference type="ARBA" id="ARBA00022723"/>
    </source>
</evidence>
<accession>A0A8E2F8R7</accession>
<keyword evidence="3" id="KW-0349">Heme</keyword>
<reference evidence="9 10" key="1">
    <citation type="journal article" date="2016" name="Nat. Commun.">
        <title>Ectomycorrhizal ecology is imprinted in the genome of the dominant symbiotic fungus Cenococcum geophilum.</title>
        <authorList>
            <consortium name="DOE Joint Genome Institute"/>
            <person name="Peter M."/>
            <person name="Kohler A."/>
            <person name="Ohm R.A."/>
            <person name="Kuo A."/>
            <person name="Krutzmann J."/>
            <person name="Morin E."/>
            <person name="Arend M."/>
            <person name="Barry K.W."/>
            <person name="Binder M."/>
            <person name="Choi C."/>
            <person name="Clum A."/>
            <person name="Copeland A."/>
            <person name="Grisel N."/>
            <person name="Haridas S."/>
            <person name="Kipfer T."/>
            <person name="LaButti K."/>
            <person name="Lindquist E."/>
            <person name="Lipzen A."/>
            <person name="Maire R."/>
            <person name="Meier B."/>
            <person name="Mihaltcheva S."/>
            <person name="Molinier V."/>
            <person name="Murat C."/>
            <person name="Poggeler S."/>
            <person name="Quandt C.A."/>
            <person name="Sperisen C."/>
            <person name="Tritt A."/>
            <person name="Tisserant E."/>
            <person name="Crous P.W."/>
            <person name="Henrissat B."/>
            <person name="Nehls U."/>
            <person name="Egli S."/>
            <person name="Spatafora J.W."/>
            <person name="Grigoriev I.V."/>
            <person name="Martin F.M."/>
        </authorList>
    </citation>
    <scope>NUCLEOTIDE SEQUENCE [LARGE SCALE GENOMIC DNA]</scope>
    <source>
        <strain evidence="9 10">CBS 207.34</strain>
    </source>
</reference>
<evidence type="ECO:0000256" key="3">
    <source>
        <dbReference type="ARBA" id="ARBA00022617"/>
    </source>
</evidence>
<evidence type="ECO:0000313" key="9">
    <source>
        <dbReference type="EMBL" id="OCL12717.1"/>
    </source>
</evidence>
<dbReference type="AlphaFoldDB" id="A0A8E2F8R7"/>
<dbReference type="OrthoDB" id="407298at2759"/>